<evidence type="ECO:0000256" key="5">
    <source>
        <dbReference type="SAM" id="Phobius"/>
    </source>
</evidence>
<dbReference type="PANTHER" id="PTHR26451:SF991">
    <property type="entry name" value="ODORANT RECEPTOR"/>
    <property type="match status" value="1"/>
</dbReference>
<gene>
    <name evidence="7" type="primary">or131-2</name>
    <name evidence="7" type="ORF">AOXY_G11086</name>
</gene>
<feature type="transmembrane region" description="Helical" evidence="5">
    <location>
        <begin position="59"/>
        <end position="83"/>
    </location>
</feature>
<dbReference type="GO" id="GO:0016020">
    <property type="term" value="C:membrane"/>
    <property type="evidence" value="ECO:0007669"/>
    <property type="project" value="UniProtKB-SubCell"/>
</dbReference>
<feature type="transmembrane region" description="Helical" evidence="5">
    <location>
        <begin position="138"/>
        <end position="159"/>
    </location>
</feature>
<reference evidence="7" key="1">
    <citation type="submission" date="2022-02" db="EMBL/GenBank/DDBJ databases">
        <title>Atlantic sturgeon de novo genome assembly.</title>
        <authorList>
            <person name="Stock M."/>
            <person name="Klopp C."/>
            <person name="Guiguen Y."/>
            <person name="Cabau C."/>
            <person name="Parinello H."/>
            <person name="Santidrian Yebra-Pimentel E."/>
            <person name="Kuhl H."/>
            <person name="Dirks R.P."/>
            <person name="Guessner J."/>
            <person name="Wuertz S."/>
            <person name="Du K."/>
            <person name="Schartl M."/>
        </authorList>
    </citation>
    <scope>NUCLEOTIDE SEQUENCE</scope>
    <source>
        <strain evidence="7">STURGEONOMICS-FGT-2020</strain>
        <tissue evidence="7">Whole blood</tissue>
    </source>
</reference>
<dbReference type="InterPro" id="IPR017452">
    <property type="entry name" value="GPCR_Rhodpsn_7TM"/>
</dbReference>
<evidence type="ECO:0000256" key="3">
    <source>
        <dbReference type="ARBA" id="ARBA00022989"/>
    </source>
</evidence>
<sequence length="311" mass="35792">MDNLTFLHENATQPDFTLTAVTVFKICVVIPFFCIFMYSVILMLYTFYSQRQFWQSGRYVLFAHMLVSDTIHLLSSIVLLLLFKANVQIPSVYCQLLIFISNVSYMVTPINLATMSLERYIAICNPLRHAEICRVERGWIVILMFWIVSCVPFIAHISLEGPLADKDIYSGTLCRKQTANSPPSQKLANVITSGLCFALVATTVLYTYVRILLETRKVRADKASARKALKTVLLHGIQLGLCMLSFTYPVTEDIIQRQDIWFKDHIGFLNYFSFMLMPRFLSPLIYGVRDETFKKHMKRNLPCYSSKITPE</sequence>
<keyword evidence="8" id="KW-1185">Reference proteome</keyword>
<dbReference type="Proteomes" id="UP001230051">
    <property type="component" value="Unassembled WGS sequence"/>
</dbReference>
<dbReference type="GO" id="GO:0005549">
    <property type="term" value="F:odorant binding"/>
    <property type="evidence" value="ECO:0007669"/>
    <property type="project" value="TreeGrafter"/>
</dbReference>
<dbReference type="InterPro" id="IPR052921">
    <property type="entry name" value="GPCR1_Superfamily_Member"/>
</dbReference>
<dbReference type="FunFam" id="1.20.1070.10:FF:000096">
    <property type="entry name" value="Odorant receptor 131-2"/>
    <property type="match status" value="1"/>
</dbReference>
<evidence type="ECO:0000256" key="4">
    <source>
        <dbReference type="ARBA" id="ARBA00023136"/>
    </source>
</evidence>
<dbReference type="GO" id="GO:0004984">
    <property type="term" value="F:olfactory receptor activity"/>
    <property type="evidence" value="ECO:0007669"/>
    <property type="project" value="TreeGrafter"/>
</dbReference>
<evidence type="ECO:0000256" key="2">
    <source>
        <dbReference type="ARBA" id="ARBA00022692"/>
    </source>
</evidence>
<dbReference type="PROSITE" id="PS50262">
    <property type="entry name" value="G_PROTEIN_RECEP_F1_2"/>
    <property type="match status" value="1"/>
</dbReference>
<evidence type="ECO:0000313" key="7">
    <source>
        <dbReference type="EMBL" id="KAK1168194.1"/>
    </source>
</evidence>
<organism evidence="7 8">
    <name type="scientific">Acipenser oxyrinchus oxyrinchus</name>
    <dbReference type="NCBI Taxonomy" id="40147"/>
    <lineage>
        <taxon>Eukaryota</taxon>
        <taxon>Metazoa</taxon>
        <taxon>Chordata</taxon>
        <taxon>Craniata</taxon>
        <taxon>Vertebrata</taxon>
        <taxon>Euteleostomi</taxon>
        <taxon>Actinopterygii</taxon>
        <taxon>Chondrostei</taxon>
        <taxon>Acipenseriformes</taxon>
        <taxon>Acipenseridae</taxon>
        <taxon>Acipenser</taxon>
    </lineage>
</organism>
<proteinExistence type="predicted"/>
<dbReference type="Pfam" id="PF00001">
    <property type="entry name" value="7tm_1"/>
    <property type="match status" value="1"/>
</dbReference>
<dbReference type="InterPro" id="IPR000276">
    <property type="entry name" value="GPCR_Rhodpsn"/>
</dbReference>
<accession>A0AAD8DEE3</accession>
<evidence type="ECO:0000256" key="1">
    <source>
        <dbReference type="ARBA" id="ARBA00004370"/>
    </source>
</evidence>
<dbReference type="SUPFAM" id="SSF81321">
    <property type="entry name" value="Family A G protein-coupled receptor-like"/>
    <property type="match status" value="1"/>
</dbReference>
<dbReference type="Gene3D" id="1.20.1070.10">
    <property type="entry name" value="Rhodopsin 7-helix transmembrane proteins"/>
    <property type="match status" value="1"/>
</dbReference>
<dbReference type="CDD" id="cd00637">
    <property type="entry name" value="7tm_classA_rhodopsin-like"/>
    <property type="match status" value="1"/>
</dbReference>
<evidence type="ECO:0000313" key="8">
    <source>
        <dbReference type="Proteomes" id="UP001230051"/>
    </source>
</evidence>
<keyword evidence="3 5" id="KW-1133">Transmembrane helix</keyword>
<dbReference type="GO" id="GO:0004930">
    <property type="term" value="F:G protein-coupled receptor activity"/>
    <property type="evidence" value="ECO:0007669"/>
    <property type="project" value="InterPro"/>
</dbReference>
<keyword evidence="2 5" id="KW-0812">Transmembrane</keyword>
<evidence type="ECO:0000259" key="6">
    <source>
        <dbReference type="PROSITE" id="PS50262"/>
    </source>
</evidence>
<keyword evidence="4 5" id="KW-0472">Membrane</keyword>
<feature type="transmembrane region" description="Helical" evidence="5">
    <location>
        <begin position="187"/>
        <end position="208"/>
    </location>
</feature>
<feature type="transmembrane region" description="Helical" evidence="5">
    <location>
        <begin position="268"/>
        <end position="288"/>
    </location>
</feature>
<dbReference type="PANTHER" id="PTHR26451">
    <property type="entry name" value="G_PROTEIN_RECEP_F1_2 DOMAIN-CONTAINING PROTEIN"/>
    <property type="match status" value="1"/>
</dbReference>
<name>A0AAD8DEE3_ACIOX</name>
<feature type="domain" description="G-protein coupled receptors family 1 profile" evidence="6">
    <location>
        <begin position="39"/>
        <end position="286"/>
    </location>
</feature>
<keyword evidence="7" id="KW-0675">Receptor</keyword>
<feature type="transmembrane region" description="Helical" evidence="5">
    <location>
        <begin position="95"/>
        <end position="117"/>
    </location>
</feature>
<comment type="subcellular location">
    <subcellularLocation>
        <location evidence="1">Membrane</location>
    </subcellularLocation>
</comment>
<protein>
    <submittedName>
        <fullName evidence="7">Odorant receptor 131-2-like</fullName>
    </submittedName>
</protein>
<dbReference type="AlphaFoldDB" id="A0AAD8DEE3"/>
<comment type="caution">
    <text evidence="7">The sequence shown here is derived from an EMBL/GenBank/DDBJ whole genome shotgun (WGS) entry which is preliminary data.</text>
</comment>
<dbReference type="EMBL" id="JAGXEW010000009">
    <property type="protein sequence ID" value="KAK1168194.1"/>
    <property type="molecule type" value="Genomic_DNA"/>
</dbReference>
<feature type="transmembrane region" description="Helical" evidence="5">
    <location>
        <begin position="228"/>
        <end position="248"/>
    </location>
</feature>
<feature type="transmembrane region" description="Helical" evidence="5">
    <location>
        <begin position="20"/>
        <end position="47"/>
    </location>
</feature>